<dbReference type="GO" id="GO:0000444">
    <property type="term" value="C:MIS12/MIND type complex"/>
    <property type="evidence" value="ECO:0007669"/>
    <property type="project" value="TreeGrafter"/>
</dbReference>
<dbReference type="GO" id="GO:0051301">
    <property type="term" value="P:cell division"/>
    <property type="evidence" value="ECO:0007669"/>
    <property type="project" value="UniProtKB-KW"/>
</dbReference>
<sequence length="336" mass="38599">MPNIEHDPRATALLIEHLGFAPIKVVDEVINAVNQIMVQGIEALENYLTNVHAQGQLPENVTPEEILSGTAKLESLIQYKIDFAFDKYELYCLSNIFHIPTNLIDDGWFRLKTHEGIDFTQIQSNPLAKSEYDDEILRMNDLIRQELYKRQYYKLQIVTFDKIKQYLEIVSNKFVKLYDLNVSETATDRSGLTAREILAKLGPVDQTLENVVLQLKDVIRQVELAKQKLSSIDLKNVRFDHNDEYIEKRKARILKNLNLNIESGEESDKQQSEMNGRSDDDDSGVGSDIEMFENITDWDIVYQGVSAAKESRQTEEKLDVEEQVQSSVTDLPLDNE</sequence>
<evidence type="ECO:0000256" key="8">
    <source>
        <dbReference type="ARBA" id="ARBA00023306"/>
    </source>
</evidence>
<dbReference type="GO" id="GO:0000070">
    <property type="term" value="P:mitotic sister chromatid segregation"/>
    <property type="evidence" value="ECO:0007669"/>
    <property type="project" value="TreeGrafter"/>
</dbReference>
<dbReference type="PANTHER" id="PTHR14527:SF2">
    <property type="entry name" value="PROTEIN MIS12 HOMOLOG"/>
    <property type="match status" value="1"/>
</dbReference>
<feature type="region of interest" description="Disordered" evidence="10">
    <location>
        <begin position="263"/>
        <end position="288"/>
    </location>
</feature>
<feature type="region of interest" description="Disordered" evidence="10">
    <location>
        <begin position="311"/>
        <end position="336"/>
    </location>
</feature>
<evidence type="ECO:0000256" key="1">
    <source>
        <dbReference type="ARBA" id="ARBA00004629"/>
    </source>
</evidence>
<keyword evidence="4" id="KW-0132">Cell division</keyword>
<dbReference type="EMBL" id="HE681721">
    <property type="protein sequence ID" value="CCG26040.1"/>
    <property type="molecule type" value="Genomic_DNA"/>
</dbReference>
<dbReference type="GeneID" id="14539383"/>
<accession>H8X488</accession>
<dbReference type="OrthoDB" id="1884855at2759"/>
<dbReference type="GO" id="GO:0005634">
    <property type="term" value="C:nucleus"/>
    <property type="evidence" value="ECO:0007669"/>
    <property type="project" value="InterPro"/>
</dbReference>
<gene>
    <name evidence="11" type="ORF">CORT_0C06680</name>
</gene>
<proteinExistence type="inferred from homology"/>
<dbReference type="Pfam" id="PF05859">
    <property type="entry name" value="Mis12"/>
    <property type="match status" value="1"/>
</dbReference>
<keyword evidence="7" id="KW-0175">Coiled coil</keyword>
<keyword evidence="8" id="KW-0131">Cell cycle</keyword>
<dbReference type="Proteomes" id="UP000005018">
    <property type="component" value="Chromosome 3"/>
</dbReference>
<keyword evidence="12" id="KW-1185">Reference proteome</keyword>
<reference evidence="11 12" key="1">
    <citation type="journal article" date="2012" name="PLoS ONE">
        <title>Sequence and analysis of the genome of the pathogenic yeast Candida orthopsilosis.</title>
        <authorList>
            <person name="Riccombeni A."/>
            <person name="Vidanes G."/>
            <person name="Proux-Wera E."/>
            <person name="Wolfe K.H."/>
            <person name="Butler G."/>
        </authorList>
    </citation>
    <scope>NUCLEOTIDE SEQUENCE [LARGE SCALE GENOMIC DNA]</scope>
    <source>
        <strain evidence="11 12">Co 90-125</strain>
    </source>
</reference>
<keyword evidence="9" id="KW-0137">Centromere</keyword>
<evidence type="ECO:0000256" key="6">
    <source>
        <dbReference type="ARBA" id="ARBA00022838"/>
    </source>
</evidence>
<dbReference type="eggNOG" id="ENOG502S72R">
    <property type="taxonomic scope" value="Eukaryota"/>
</dbReference>
<dbReference type="HOGENOM" id="CLU_046437_0_0_1"/>
<dbReference type="AlphaFoldDB" id="H8X488"/>
<evidence type="ECO:0000256" key="3">
    <source>
        <dbReference type="ARBA" id="ARBA00022454"/>
    </source>
</evidence>
<dbReference type="PANTHER" id="PTHR14527">
    <property type="entry name" value="PROTEIN MIS12 HOMOLOG"/>
    <property type="match status" value="1"/>
</dbReference>
<evidence type="ECO:0000313" key="12">
    <source>
        <dbReference type="Proteomes" id="UP000005018"/>
    </source>
</evidence>
<evidence type="ECO:0000256" key="2">
    <source>
        <dbReference type="ARBA" id="ARBA00008643"/>
    </source>
</evidence>
<dbReference type="GO" id="GO:0051382">
    <property type="term" value="P:kinetochore assembly"/>
    <property type="evidence" value="ECO:0007669"/>
    <property type="project" value="TreeGrafter"/>
</dbReference>
<comment type="subcellular location">
    <subcellularLocation>
        <location evidence="1">Chromosome</location>
        <location evidence="1">Centromere</location>
        <location evidence="1">Kinetochore</location>
    </subcellularLocation>
</comment>
<keyword evidence="5" id="KW-0498">Mitosis</keyword>
<evidence type="ECO:0000256" key="10">
    <source>
        <dbReference type="SAM" id="MobiDB-lite"/>
    </source>
</evidence>
<name>H8X488_CANO9</name>
<comment type="similarity">
    <text evidence="2">Belongs to the mis12 family.</text>
</comment>
<organism evidence="11 12">
    <name type="scientific">Candida orthopsilosis (strain 90-125)</name>
    <name type="common">Yeast</name>
    <dbReference type="NCBI Taxonomy" id="1136231"/>
    <lineage>
        <taxon>Eukaryota</taxon>
        <taxon>Fungi</taxon>
        <taxon>Dikarya</taxon>
        <taxon>Ascomycota</taxon>
        <taxon>Saccharomycotina</taxon>
        <taxon>Pichiomycetes</taxon>
        <taxon>Debaryomycetaceae</taxon>
        <taxon>Candida/Lodderomyces clade</taxon>
        <taxon>Candida</taxon>
    </lineage>
</organism>
<dbReference type="RefSeq" id="XP_003868944.1">
    <property type="nucleotide sequence ID" value="XM_003868896.1"/>
</dbReference>
<evidence type="ECO:0000313" key="11">
    <source>
        <dbReference type="EMBL" id="CCG26040.1"/>
    </source>
</evidence>
<keyword evidence="6" id="KW-0995">Kinetochore</keyword>
<protein>
    <submittedName>
        <fullName evidence="11">Mtw1 kinetochore component</fullName>
    </submittedName>
</protein>
<dbReference type="KEGG" id="cot:CORT_0C06680"/>
<evidence type="ECO:0000256" key="5">
    <source>
        <dbReference type="ARBA" id="ARBA00022776"/>
    </source>
</evidence>
<evidence type="ECO:0000256" key="4">
    <source>
        <dbReference type="ARBA" id="ARBA00022618"/>
    </source>
</evidence>
<evidence type="ECO:0000256" key="9">
    <source>
        <dbReference type="ARBA" id="ARBA00023328"/>
    </source>
</evidence>
<dbReference type="InterPro" id="IPR008685">
    <property type="entry name" value="Centromere_Mis12"/>
</dbReference>
<evidence type="ECO:0000256" key="7">
    <source>
        <dbReference type="ARBA" id="ARBA00023054"/>
    </source>
</evidence>
<keyword evidence="3" id="KW-0158">Chromosome</keyword>